<keyword evidence="1" id="KW-0472">Membrane</keyword>
<proteinExistence type="predicted"/>
<dbReference type="EMBL" id="JACHIN010000004">
    <property type="protein sequence ID" value="MBB5077814.1"/>
    <property type="molecule type" value="Genomic_DNA"/>
</dbReference>
<dbReference type="Proteomes" id="UP000568380">
    <property type="component" value="Unassembled WGS sequence"/>
</dbReference>
<name>A0A7W8EFQ4_9ACTN</name>
<comment type="caution">
    <text evidence="2">The sequence shown here is derived from an EMBL/GenBank/DDBJ whole genome shotgun (WGS) entry which is preliminary data.</text>
</comment>
<evidence type="ECO:0000313" key="3">
    <source>
        <dbReference type="Proteomes" id="UP000568380"/>
    </source>
</evidence>
<keyword evidence="3" id="KW-1185">Reference proteome</keyword>
<evidence type="ECO:0000313" key="2">
    <source>
        <dbReference type="EMBL" id="MBB5077814.1"/>
    </source>
</evidence>
<keyword evidence="1" id="KW-0812">Transmembrane</keyword>
<accession>A0A7W8EFQ4</accession>
<evidence type="ECO:0000256" key="1">
    <source>
        <dbReference type="SAM" id="Phobius"/>
    </source>
</evidence>
<dbReference type="AlphaFoldDB" id="A0A7W8EFQ4"/>
<feature type="transmembrane region" description="Helical" evidence="1">
    <location>
        <begin position="12"/>
        <end position="33"/>
    </location>
</feature>
<sequence>MRAWGGSGRGSGHLWVVAMWGLIWLLDTAEFLLHI</sequence>
<gene>
    <name evidence="2" type="ORF">HNR40_003289</name>
</gene>
<keyword evidence="1" id="KW-1133">Transmembrane helix</keyword>
<organism evidence="2 3">
    <name type="scientific">Nonomuraea endophytica</name>
    <dbReference type="NCBI Taxonomy" id="714136"/>
    <lineage>
        <taxon>Bacteria</taxon>
        <taxon>Bacillati</taxon>
        <taxon>Actinomycetota</taxon>
        <taxon>Actinomycetes</taxon>
        <taxon>Streptosporangiales</taxon>
        <taxon>Streptosporangiaceae</taxon>
        <taxon>Nonomuraea</taxon>
    </lineage>
</organism>
<protein>
    <submittedName>
        <fullName evidence="2">Uncharacterized protein</fullName>
    </submittedName>
</protein>
<reference evidence="2 3" key="1">
    <citation type="submission" date="2020-08" db="EMBL/GenBank/DDBJ databases">
        <title>Genomic Encyclopedia of Type Strains, Phase IV (KMG-IV): sequencing the most valuable type-strain genomes for metagenomic binning, comparative biology and taxonomic classification.</title>
        <authorList>
            <person name="Goeker M."/>
        </authorList>
    </citation>
    <scope>NUCLEOTIDE SEQUENCE [LARGE SCALE GENOMIC DNA]</scope>
    <source>
        <strain evidence="2 3">DSM 45385</strain>
    </source>
</reference>